<dbReference type="FunFam" id="3.40.50.300:FF:001091">
    <property type="entry name" value="Probable disease resistance protein At1g61300"/>
    <property type="match status" value="1"/>
</dbReference>
<dbReference type="Pfam" id="PF25019">
    <property type="entry name" value="LRR_R13L1-DRL21"/>
    <property type="match status" value="1"/>
</dbReference>
<dbReference type="PRINTS" id="PR00364">
    <property type="entry name" value="DISEASERSIST"/>
</dbReference>
<dbReference type="SUPFAM" id="SSF52058">
    <property type="entry name" value="L domain-like"/>
    <property type="match status" value="3"/>
</dbReference>
<dbReference type="InterPro" id="IPR027417">
    <property type="entry name" value="P-loop_NTPase"/>
</dbReference>
<dbReference type="InterPro" id="IPR002182">
    <property type="entry name" value="NB-ARC"/>
</dbReference>
<name>A0A2N9FU09_FAGSY</name>
<dbReference type="Gene3D" id="3.40.50.300">
    <property type="entry name" value="P-loop containing nucleotide triphosphate hydrolases"/>
    <property type="match status" value="1"/>
</dbReference>
<feature type="domain" description="NB-ARC" evidence="4">
    <location>
        <begin position="112"/>
        <end position="280"/>
    </location>
</feature>
<dbReference type="SUPFAM" id="SSF52540">
    <property type="entry name" value="P-loop containing nucleoside triphosphate hydrolases"/>
    <property type="match status" value="1"/>
</dbReference>
<dbReference type="GO" id="GO:0043531">
    <property type="term" value="F:ADP binding"/>
    <property type="evidence" value="ECO:0007669"/>
    <property type="project" value="InterPro"/>
</dbReference>
<evidence type="ECO:0000259" key="6">
    <source>
        <dbReference type="Pfam" id="PF25019"/>
    </source>
</evidence>
<feature type="domain" description="Disease resistance protein winged helix" evidence="5">
    <location>
        <begin position="368"/>
        <end position="435"/>
    </location>
</feature>
<evidence type="ECO:0000256" key="3">
    <source>
        <dbReference type="ARBA" id="ARBA00022821"/>
    </source>
</evidence>
<dbReference type="EMBL" id="OIVN01001167">
    <property type="protein sequence ID" value="SPC90655.1"/>
    <property type="molecule type" value="Genomic_DNA"/>
</dbReference>
<dbReference type="InterPro" id="IPR042197">
    <property type="entry name" value="Apaf_helical"/>
</dbReference>
<evidence type="ECO:0000256" key="2">
    <source>
        <dbReference type="ARBA" id="ARBA00022737"/>
    </source>
</evidence>
<keyword evidence="3" id="KW-0611">Plant defense</keyword>
<dbReference type="PANTHER" id="PTHR36766">
    <property type="entry name" value="PLANT BROAD-SPECTRUM MILDEW RESISTANCE PROTEIN RPW8"/>
    <property type="match status" value="1"/>
</dbReference>
<proteinExistence type="predicted"/>
<gene>
    <name evidence="7" type="ORF">FSB_LOCUS18537</name>
</gene>
<keyword evidence="2" id="KW-0677">Repeat</keyword>
<dbReference type="GO" id="GO:0006952">
    <property type="term" value="P:defense response"/>
    <property type="evidence" value="ECO:0007669"/>
    <property type="project" value="UniProtKB-KW"/>
</dbReference>
<dbReference type="Gene3D" id="1.10.8.430">
    <property type="entry name" value="Helical domain of apoptotic protease-activating factors"/>
    <property type="match status" value="1"/>
</dbReference>
<dbReference type="Gene3D" id="1.10.10.10">
    <property type="entry name" value="Winged helix-like DNA-binding domain superfamily/Winged helix DNA-binding domain"/>
    <property type="match status" value="1"/>
</dbReference>
<keyword evidence="1" id="KW-0433">Leucine-rich repeat</keyword>
<evidence type="ECO:0000259" key="4">
    <source>
        <dbReference type="Pfam" id="PF00931"/>
    </source>
</evidence>
<organism evidence="7">
    <name type="scientific">Fagus sylvatica</name>
    <name type="common">Beechnut</name>
    <dbReference type="NCBI Taxonomy" id="28930"/>
    <lineage>
        <taxon>Eukaryota</taxon>
        <taxon>Viridiplantae</taxon>
        <taxon>Streptophyta</taxon>
        <taxon>Embryophyta</taxon>
        <taxon>Tracheophyta</taxon>
        <taxon>Spermatophyta</taxon>
        <taxon>Magnoliopsida</taxon>
        <taxon>eudicotyledons</taxon>
        <taxon>Gunneridae</taxon>
        <taxon>Pentapetalae</taxon>
        <taxon>rosids</taxon>
        <taxon>fabids</taxon>
        <taxon>Fagales</taxon>
        <taxon>Fagaceae</taxon>
        <taxon>Fagus</taxon>
    </lineage>
</organism>
<dbReference type="FunFam" id="1.10.10.10:FF:000322">
    <property type="entry name" value="Probable disease resistance protein At1g63360"/>
    <property type="match status" value="1"/>
</dbReference>
<accession>A0A2N9FU09</accession>
<evidence type="ECO:0000259" key="5">
    <source>
        <dbReference type="Pfam" id="PF23559"/>
    </source>
</evidence>
<reference evidence="7" key="1">
    <citation type="submission" date="2018-02" db="EMBL/GenBank/DDBJ databases">
        <authorList>
            <person name="Cohen D.B."/>
            <person name="Kent A.D."/>
        </authorList>
    </citation>
    <scope>NUCLEOTIDE SEQUENCE</scope>
</reference>
<dbReference type="InterPro" id="IPR032675">
    <property type="entry name" value="LRR_dom_sf"/>
</dbReference>
<dbReference type="InterPro" id="IPR056789">
    <property type="entry name" value="LRR_R13L1-DRL21"/>
</dbReference>
<evidence type="ECO:0000256" key="1">
    <source>
        <dbReference type="ARBA" id="ARBA00022614"/>
    </source>
</evidence>
<evidence type="ECO:0000313" key="7">
    <source>
        <dbReference type="EMBL" id="SPC90655.1"/>
    </source>
</evidence>
<protein>
    <submittedName>
        <fullName evidence="7">Uncharacterized protein</fullName>
    </submittedName>
</protein>
<dbReference type="InterPro" id="IPR036388">
    <property type="entry name" value="WH-like_DNA-bd_sf"/>
</dbReference>
<dbReference type="Gene3D" id="3.80.10.10">
    <property type="entry name" value="Ribonuclease Inhibitor"/>
    <property type="match status" value="6"/>
</dbReference>
<dbReference type="Pfam" id="PF00931">
    <property type="entry name" value="NB-ARC"/>
    <property type="match status" value="1"/>
</dbReference>
<dbReference type="InterPro" id="IPR058922">
    <property type="entry name" value="WHD_DRP"/>
</dbReference>
<dbReference type="PANTHER" id="PTHR36766:SF51">
    <property type="entry name" value="DISEASE RESISTANCE RPP13-LIKE PROTEIN 1"/>
    <property type="match status" value="1"/>
</dbReference>
<feature type="domain" description="R13L1/DRL21-like LRR repeat region" evidence="6">
    <location>
        <begin position="512"/>
        <end position="639"/>
    </location>
</feature>
<dbReference type="Pfam" id="PF23559">
    <property type="entry name" value="WHD_DRP"/>
    <property type="match status" value="1"/>
</dbReference>
<sequence>MSWKTWLMTCRDDILDEFATEALRRKLVNAEPSTSKVRKIIPACCVGFKSNVFLCTNMRSKIKDIDTRLQRIVTEKNDLQLTENTGGRTKTTSSRALTTSVVNEGHVYGRDEDKKAIVKLLLSAESSDAQLSVIPILGMGGMGKTTLVQLAYNDDDVNRYFDLKAWGCVSEDFNIVKVTKEIIQSVTSEPYDVNDLNLLQVKLKEKLSGKKFLVILDDVWNENYNDWTKLRCPFEFGAPGSKIVITTRNDRVSSTMGTTQAYMLKELSNDACLTVFTQNALGTRDFSAHPELEEVGRKISERCKGLPLAAKALGGLLRTIHDRNKWEDVLNNKIWDMSDENSDVLPTLKLSYLYLPSHLKRCFAYCSLFPKDYEFEEKELVLLWMAEGLVQETERKPMEELGCEHFHDLYRRSFFQQSSSNESLFVMHDLINDLARWAAGDSCYILEDTMGGNKQSKISTKLPEKIGNLVNLRHLDITDVNSIREMPVGIGELKSLQTLSNFVVGKHTGSKIGDLMNLKFLHGRLCISRLENVLDAEDARRANLNSKKNLDALAMKWGSADDDLQDARVAIDVFDMLRPWTTVKELSIDGYVGVKFPTWLGHTSFSNMVHLRIERCRKCTSLPAIGQLPSLKDLVIIGMAKVQSVGPEFYGVSGLKPFQSLETLHFEDMQEWKDWIPCGDEYEEFSCLRELSISHCPKLQGKLPYHLQSLEKFCVRKCEELVVSIPSLPMLHELEIVGCKEVVRRNTVELCSLKSIVISIPDLKSLTEEFMHGYPIVPKSHHRQLDVHDKDTEQLKIVVLCNPCQCPIVHVWKTQLLRNSVVDVAEAPSSSSLLINEENLNTSLLEQLDISNCPSLKFLSSRGDLPVTLKSLWIDTCSELTSLSSSGQLPIALKELSVNYCPKLESVADKLHNNVSLEYLGISSCEKLKSLPEGLHKLCHLIKLFICECSSLVSFPDGGLLPTSLRELQIGGCEKLEALPNPIHNLTNLTSLELDGVNICKQGIEWGLHRLTSLPYLWIEGGFPDWQSFPSEEEDGKMMMTLPTSLTTLTIWKLPNIVFLSSKGFQNLSALQQLEIKNCPKLEFLPEKGLPPSLLELEIHGCPLLKQHCKKDKGREWYKIANIPRVMIDGSYRLWAIWTFRNKAATEDSEINAVTVLDTWVEYDDQWVCIEWQPEWNVNQRLCLAQMIEALSPLLLGLFGKCRKMSKLEGKAVNASQALNYYTHMVIICLAANHSIRRSKVAALVLTSSSEAVVSSKSLRPILTNAHQLIESCRKCTSLPAIGQLPSLKDLVIIGMTKVESVGPEFYGESGLKPFQSLETLRFEDMPEWKDWIPCGDEYEEFSCLRELSIFRCPKLQGKLPYHLPSLEKFSVRKCEELVVSIPSLPMLHKLEIVGCKEVVENLTIDDCKEMTSMWQDKLMFLVTLDIRSCPSLITVSLMSTIRTLKIEDCSALKSLPMSNCTCLEDATITECNSLTFISRGQLPSTLKRLVIKATYLSRLKSFGFGHMLRADILIIKWPVTYSTQTPFICEKLKSLPEGLHKLCHLNQMGISGCSSLVSFPDGGLLPTSLRELEISYCEKLEALPNRMHNLTSLQIWYCGSIISFPEEGYPTNLTSLDLKGVNICGFPDWQSFPSEEEDGKMMMTLPTSLTTLGISSFPNIVSLSSKGFQNLSALQQLRSGTALNSNSSQRRACLPRFWSVFEEEEEQQ</sequence>